<proteinExistence type="predicted"/>
<keyword evidence="2" id="KW-1185">Reference proteome</keyword>
<dbReference type="EMBL" id="VOHK01000001">
    <property type="protein sequence ID" value="TWT23397.1"/>
    <property type="molecule type" value="Genomic_DNA"/>
</dbReference>
<accession>A0A5C5UC52</accession>
<gene>
    <name evidence="1" type="ORF">FQY83_01765</name>
</gene>
<dbReference type="AlphaFoldDB" id="A0A5C5UC52"/>
<evidence type="ECO:0000313" key="1">
    <source>
        <dbReference type="EMBL" id="TWT23397.1"/>
    </source>
</evidence>
<protein>
    <submittedName>
        <fullName evidence="1">Uncharacterized protein</fullName>
    </submittedName>
</protein>
<comment type="caution">
    <text evidence="1">The sequence shown here is derived from an EMBL/GenBank/DDBJ whole genome shotgun (WGS) entry which is preliminary data.</text>
</comment>
<evidence type="ECO:0000313" key="2">
    <source>
        <dbReference type="Proteomes" id="UP000319980"/>
    </source>
</evidence>
<name>A0A5C5UC52_9GAMM</name>
<organism evidence="1 2">
    <name type="scientific">Luteimonas marina</name>
    <dbReference type="NCBI Taxonomy" id="488485"/>
    <lineage>
        <taxon>Bacteria</taxon>
        <taxon>Pseudomonadati</taxon>
        <taxon>Pseudomonadota</taxon>
        <taxon>Gammaproteobacteria</taxon>
        <taxon>Lysobacterales</taxon>
        <taxon>Lysobacteraceae</taxon>
        <taxon>Luteimonas</taxon>
    </lineage>
</organism>
<dbReference type="Proteomes" id="UP000319980">
    <property type="component" value="Unassembled WGS sequence"/>
</dbReference>
<reference evidence="1 2" key="1">
    <citation type="journal article" date="2008" name="Int. J. Syst. Evol. Microbiol.">
        <title>Luteimonas marina sp. nov., isolated from seawater.</title>
        <authorList>
            <person name="Baik K.S."/>
            <person name="Park S.C."/>
            <person name="Kim M.S."/>
            <person name="Kim E.M."/>
            <person name="Park C."/>
            <person name="Chun J."/>
            <person name="Seong C.N."/>
        </authorList>
    </citation>
    <scope>NUCLEOTIDE SEQUENCE [LARGE SCALE GENOMIC DNA]</scope>
    <source>
        <strain evidence="1 2">FR1330</strain>
    </source>
</reference>
<sequence length="72" mass="7892">MAGIPTKAGMHEAVFPTRRGSAKADACFRVEARKRKPSNPYMHGNAEAELRGAGKTRMRFPGSVESRRCGFP</sequence>